<evidence type="ECO:0000313" key="2">
    <source>
        <dbReference type="EMBL" id="CEI67319.1"/>
    </source>
</evidence>
<evidence type="ECO:0000256" key="1">
    <source>
        <dbReference type="SAM" id="MobiDB-lite"/>
    </source>
</evidence>
<name>A0A2L2TBM6_9HYPO</name>
<dbReference type="Proteomes" id="UP000245910">
    <property type="component" value="Chromosome I"/>
</dbReference>
<accession>A0A2L2TBM6</accession>
<organism evidence="2 3">
    <name type="scientific">Fusarium venenatum</name>
    <dbReference type="NCBI Taxonomy" id="56646"/>
    <lineage>
        <taxon>Eukaryota</taxon>
        <taxon>Fungi</taxon>
        <taxon>Dikarya</taxon>
        <taxon>Ascomycota</taxon>
        <taxon>Pezizomycotina</taxon>
        <taxon>Sordariomycetes</taxon>
        <taxon>Hypocreomycetidae</taxon>
        <taxon>Hypocreales</taxon>
        <taxon>Nectriaceae</taxon>
        <taxon>Fusarium</taxon>
    </lineage>
</organism>
<protein>
    <submittedName>
        <fullName evidence="2">Uncharacterized protein</fullName>
    </submittedName>
</protein>
<dbReference type="AlphaFoldDB" id="A0A2L2TBM6"/>
<reference evidence="3" key="1">
    <citation type="submission" date="2014-10" db="EMBL/GenBank/DDBJ databases">
        <authorList>
            <person name="King R."/>
        </authorList>
    </citation>
    <scope>NUCLEOTIDE SEQUENCE [LARGE SCALE GENOMIC DNA]</scope>
    <source>
        <strain evidence="3">A3/5</strain>
    </source>
</reference>
<keyword evidence="3" id="KW-1185">Reference proteome</keyword>
<dbReference type="EMBL" id="LN649229">
    <property type="protein sequence ID" value="CEI67319.1"/>
    <property type="molecule type" value="Genomic_DNA"/>
</dbReference>
<feature type="region of interest" description="Disordered" evidence="1">
    <location>
        <begin position="75"/>
        <end position="104"/>
    </location>
</feature>
<evidence type="ECO:0000313" key="3">
    <source>
        <dbReference type="Proteomes" id="UP000245910"/>
    </source>
</evidence>
<sequence>MTPKHLGIITVLRFADNRKLHAGAVHDAAAVLIDNVSKGEQGRQRNWSGQAALAWWIKGSDNNKYEDQRFDSRQLRQNTEGRGLQQAPEGQVKLQPPNPTPQRQ</sequence>
<proteinExistence type="predicted"/>